<dbReference type="AlphaFoldDB" id="A0A914XIK3"/>
<accession>A0A914XIK3</accession>
<dbReference type="Proteomes" id="UP000887566">
    <property type="component" value="Unplaced"/>
</dbReference>
<proteinExistence type="predicted"/>
<evidence type="ECO:0000313" key="2">
    <source>
        <dbReference type="Proteomes" id="UP000887566"/>
    </source>
</evidence>
<reference evidence="3" key="1">
    <citation type="submission" date="2022-11" db="UniProtKB">
        <authorList>
            <consortium name="WormBaseParasite"/>
        </authorList>
    </citation>
    <scope>IDENTIFICATION</scope>
</reference>
<dbReference type="WBParaSite" id="PSAMB.scaffold835size40643.g9041.t1">
    <property type="protein sequence ID" value="PSAMB.scaffold835size40643.g9041.t1"/>
    <property type="gene ID" value="PSAMB.scaffold835size40643.g9041"/>
</dbReference>
<evidence type="ECO:0000256" key="1">
    <source>
        <dbReference type="SAM" id="SignalP"/>
    </source>
</evidence>
<protein>
    <submittedName>
        <fullName evidence="3">Uncharacterized protein</fullName>
    </submittedName>
</protein>
<name>A0A914XIK3_9BILA</name>
<evidence type="ECO:0000313" key="3">
    <source>
        <dbReference type="WBParaSite" id="PSAMB.scaffold835size40643.g9041.t1"/>
    </source>
</evidence>
<keyword evidence="1" id="KW-0732">Signal</keyword>
<organism evidence="2 3">
    <name type="scientific">Plectus sambesii</name>
    <dbReference type="NCBI Taxonomy" id="2011161"/>
    <lineage>
        <taxon>Eukaryota</taxon>
        <taxon>Metazoa</taxon>
        <taxon>Ecdysozoa</taxon>
        <taxon>Nematoda</taxon>
        <taxon>Chromadorea</taxon>
        <taxon>Plectida</taxon>
        <taxon>Plectina</taxon>
        <taxon>Plectoidea</taxon>
        <taxon>Plectidae</taxon>
        <taxon>Plectus</taxon>
    </lineage>
</organism>
<feature type="signal peptide" evidence="1">
    <location>
        <begin position="1"/>
        <end position="30"/>
    </location>
</feature>
<sequence length="80" mass="8654">MPFDRPTISFRRFIHFAVALCSLTASKSLAQQEDEKAENDASGTKSGLEALIGVSATWAGVKLDNNDFFQAANMRGESSV</sequence>
<feature type="chain" id="PRO_5037585935" evidence="1">
    <location>
        <begin position="31"/>
        <end position="80"/>
    </location>
</feature>
<keyword evidence="2" id="KW-1185">Reference proteome</keyword>